<comment type="catalytic activity">
    <reaction evidence="1">
        <text>6-hydroxymethyl-7,8-dihydropterin + ATP = (7,8-dihydropterin-6-yl)methyl diphosphate + AMP + H(+)</text>
        <dbReference type="Rhea" id="RHEA:11412"/>
        <dbReference type="ChEBI" id="CHEBI:15378"/>
        <dbReference type="ChEBI" id="CHEBI:30616"/>
        <dbReference type="ChEBI" id="CHEBI:44841"/>
        <dbReference type="ChEBI" id="CHEBI:72950"/>
        <dbReference type="ChEBI" id="CHEBI:456215"/>
        <dbReference type="EC" id="2.7.6.3"/>
    </reaction>
</comment>
<comment type="similarity">
    <text evidence="9">Belongs to the DHNA family.</text>
</comment>
<comment type="pathway">
    <text evidence="9">Cofactor biosynthesis; tetrahydrofolate biosynthesis; 2-amino-4-hydroxy-6-hydroxymethyl-7,8-dihydropteridine diphosphate from 7,8-dihydroneopterin triphosphate: step 3/4.</text>
</comment>
<dbReference type="CDD" id="cd00534">
    <property type="entry name" value="DHNA_DHNTPE"/>
    <property type="match status" value="1"/>
</dbReference>
<dbReference type="RefSeq" id="WP_377459472.1">
    <property type="nucleotide sequence ID" value="NZ_JBHLUB010000030.1"/>
</dbReference>
<dbReference type="Proteomes" id="UP001589862">
    <property type="component" value="Unassembled WGS sequence"/>
</dbReference>
<evidence type="ECO:0000256" key="1">
    <source>
        <dbReference type="ARBA" id="ARBA00000198"/>
    </source>
</evidence>
<dbReference type="Gene3D" id="3.30.70.560">
    <property type="entry name" value="7,8-Dihydro-6-hydroxymethylpterin-pyrophosphokinase HPPK"/>
    <property type="match status" value="1"/>
</dbReference>
<protein>
    <recommendedName>
        <fullName evidence="9">Bifunctional folate synthesis protein</fullName>
    </recommendedName>
    <domain>
        <recommendedName>
            <fullName evidence="9">Dihydroneopterin aldolase</fullName>
            <shortName evidence="9">DHNA</shortName>
            <ecNumber evidence="9">4.1.2.25</ecNumber>
        </recommendedName>
        <alternativeName>
            <fullName evidence="9">7,8-dihydroneopterin aldolase</fullName>
        </alternativeName>
    </domain>
    <domain>
        <recommendedName>
            <fullName evidence="9">2-amino-4-hydroxy-6-hydroxymethyldihydropteridine pyrophosphokinase</fullName>
            <ecNumber evidence="9">2.7.6.3</ecNumber>
        </recommendedName>
        <alternativeName>
            <fullName evidence="9">6-hydroxymethyl-7,8-dihydropterin pyrophosphokinase</fullName>
            <shortName evidence="9">PPPK</shortName>
        </alternativeName>
        <alternativeName>
            <fullName evidence="9">7,8-dihydro-6-hydroxymethylpterin pyrophosphokinase</fullName>
            <shortName evidence="9">HPPK</shortName>
        </alternativeName>
    </domain>
</protein>
<evidence type="ECO:0000256" key="7">
    <source>
        <dbReference type="ARBA" id="ARBA00022840"/>
    </source>
</evidence>
<dbReference type="SMART" id="SM00905">
    <property type="entry name" value="FolB"/>
    <property type="match status" value="1"/>
</dbReference>
<dbReference type="CDD" id="cd00483">
    <property type="entry name" value="HPPK"/>
    <property type="match status" value="1"/>
</dbReference>
<evidence type="ECO:0000256" key="5">
    <source>
        <dbReference type="ARBA" id="ARBA00022741"/>
    </source>
</evidence>
<gene>
    <name evidence="11" type="primary">folK</name>
    <name evidence="11" type="ORF">ACFFFR_08245</name>
</gene>
<evidence type="ECO:0000256" key="8">
    <source>
        <dbReference type="ARBA" id="ARBA00022909"/>
    </source>
</evidence>
<evidence type="ECO:0000256" key="2">
    <source>
        <dbReference type="ARBA" id="ARBA00005051"/>
    </source>
</evidence>
<organism evidence="11 12">
    <name type="scientific">Micrococcoides hystricis</name>
    <dbReference type="NCBI Taxonomy" id="1572761"/>
    <lineage>
        <taxon>Bacteria</taxon>
        <taxon>Bacillati</taxon>
        <taxon>Actinomycetota</taxon>
        <taxon>Actinomycetes</taxon>
        <taxon>Micrococcales</taxon>
        <taxon>Micrococcaceae</taxon>
        <taxon>Micrococcoides</taxon>
    </lineage>
</organism>
<dbReference type="NCBIfam" id="TIGR00526">
    <property type="entry name" value="folB_dom"/>
    <property type="match status" value="1"/>
</dbReference>
<keyword evidence="9" id="KW-0456">Lyase</keyword>
<keyword evidence="4 11" id="KW-0808">Transferase</keyword>
<dbReference type="SUPFAM" id="SSF55083">
    <property type="entry name" value="6-hydroxymethyl-7,8-dihydropterin pyrophosphokinase, HPPK"/>
    <property type="match status" value="1"/>
</dbReference>
<evidence type="ECO:0000313" key="11">
    <source>
        <dbReference type="EMBL" id="MFC0582367.1"/>
    </source>
</evidence>
<dbReference type="PANTHER" id="PTHR43071:SF1">
    <property type="entry name" value="2-AMINO-4-HYDROXY-6-HYDROXYMETHYLDIHYDROPTERIDINE PYROPHOSPHOKINASE"/>
    <property type="match status" value="1"/>
</dbReference>
<keyword evidence="7" id="KW-0067">ATP-binding</keyword>
<dbReference type="EC" id="4.1.2.25" evidence="9"/>
<keyword evidence="6" id="KW-0418">Kinase</keyword>
<comment type="pathway">
    <text evidence="2">Cofactor biosynthesis; tetrahydrofolate biosynthesis; 2-amino-4-hydroxy-6-hydroxymethyl-7,8-dihydropteridine diphosphate from 7,8-dihydroneopterin triphosphate: step 4/4.</text>
</comment>
<dbReference type="Gene3D" id="3.30.1130.10">
    <property type="match status" value="1"/>
</dbReference>
<comment type="function">
    <text evidence="9">Catalyzes the conversion of 7,8-dihydroneopterin to 6-hydroxymethyl-7,8-dihydropterin.</text>
</comment>
<dbReference type="EMBL" id="JBHLUB010000030">
    <property type="protein sequence ID" value="MFC0582367.1"/>
    <property type="molecule type" value="Genomic_DNA"/>
</dbReference>
<dbReference type="Pfam" id="PF02152">
    <property type="entry name" value="FolB"/>
    <property type="match status" value="1"/>
</dbReference>
<reference evidence="11 12" key="1">
    <citation type="submission" date="2024-09" db="EMBL/GenBank/DDBJ databases">
        <authorList>
            <person name="Sun Q."/>
            <person name="Mori K."/>
        </authorList>
    </citation>
    <scope>NUCLEOTIDE SEQUENCE [LARGE SCALE GENOMIC DNA]</scope>
    <source>
        <strain evidence="11 12">NCAIM B.02604</strain>
    </source>
</reference>
<name>A0ABV6PDB1_9MICC</name>
<dbReference type="EC" id="2.7.6.3" evidence="9"/>
<keyword evidence="5" id="KW-0547">Nucleotide-binding</keyword>
<dbReference type="Pfam" id="PF01288">
    <property type="entry name" value="HPPK"/>
    <property type="match status" value="1"/>
</dbReference>
<evidence type="ECO:0000313" key="12">
    <source>
        <dbReference type="Proteomes" id="UP001589862"/>
    </source>
</evidence>
<dbReference type="InterPro" id="IPR006156">
    <property type="entry name" value="Dihydroneopterin_aldolase"/>
</dbReference>
<sequence>MDWIQLTGVNGYGYHGVFAQERYQGQHFSVDLNIGTDFSAAASSDEVTDTVHYGEVAALVHAHIVGEPVNLIERLAANIATDILQNFPTIDRLEVRVHKPDAPIQVPFESVAVTHVARRDKATPSWQQAILALGSNLGEKDTTLDTAIEALQDHPNIRVLNVSPRAITKAVGGPEGQPDFVNMVVRVATTLKPFELLGACQQIESDHDRVRTIRWGPRTLDIDMITYADVKQDSPILRLPHPLAHQRAFVLEPWSWMEPHATLNGTPITELLRQCPDREGLNRAKGRHG</sequence>
<comment type="catalytic activity">
    <reaction evidence="9">
        <text>7,8-dihydroneopterin = 6-hydroxymethyl-7,8-dihydropterin + glycolaldehyde</text>
        <dbReference type="Rhea" id="RHEA:10540"/>
        <dbReference type="ChEBI" id="CHEBI:17001"/>
        <dbReference type="ChEBI" id="CHEBI:17071"/>
        <dbReference type="ChEBI" id="CHEBI:44841"/>
        <dbReference type="EC" id="4.1.2.25"/>
    </reaction>
</comment>
<accession>A0ABV6PDB1</accession>
<dbReference type="NCBIfam" id="TIGR01498">
    <property type="entry name" value="folK"/>
    <property type="match status" value="1"/>
</dbReference>
<dbReference type="SUPFAM" id="SSF55620">
    <property type="entry name" value="Tetrahydrobiopterin biosynthesis enzymes-like"/>
    <property type="match status" value="1"/>
</dbReference>
<dbReference type="PANTHER" id="PTHR43071">
    <property type="entry name" value="2-AMINO-4-HYDROXY-6-HYDROXYMETHYLDIHYDROPTERIDINE PYROPHOSPHOKINASE"/>
    <property type="match status" value="1"/>
</dbReference>
<dbReference type="PROSITE" id="PS00794">
    <property type="entry name" value="HPPK"/>
    <property type="match status" value="1"/>
</dbReference>
<dbReference type="InterPro" id="IPR035907">
    <property type="entry name" value="Hppk_sf"/>
</dbReference>
<dbReference type="GO" id="GO:0003848">
    <property type="term" value="F:2-amino-4-hydroxy-6-hydroxymethyldihydropteridine diphosphokinase activity"/>
    <property type="evidence" value="ECO:0007669"/>
    <property type="project" value="UniProtKB-EC"/>
</dbReference>
<evidence type="ECO:0000259" key="10">
    <source>
        <dbReference type="PROSITE" id="PS00794"/>
    </source>
</evidence>
<keyword evidence="12" id="KW-1185">Reference proteome</keyword>
<dbReference type="InterPro" id="IPR006157">
    <property type="entry name" value="FolB_dom"/>
</dbReference>
<evidence type="ECO:0000256" key="4">
    <source>
        <dbReference type="ARBA" id="ARBA00022679"/>
    </source>
</evidence>
<dbReference type="InterPro" id="IPR043133">
    <property type="entry name" value="GTP-CH-I_C/QueF"/>
</dbReference>
<proteinExistence type="inferred from homology"/>
<evidence type="ECO:0000256" key="3">
    <source>
        <dbReference type="ARBA" id="ARBA00009640"/>
    </source>
</evidence>
<evidence type="ECO:0000256" key="6">
    <source>
        <dbReference type="ARBA" id="ARBA00022777"/>
    </source>
</evidence>
<evidence type="ECO:0000256" key="9">
    <source>
        <dbReference type="RuleBase" id="RU362079"/>
    </source>
</evidence>
<dbReference type="NCBIfam" id="TIGR00525">
    <property type="entry name" value="folB"/>
    <property type="match status" value="1"/>
</dbReference>
<comment type="caution">
    <text evidence="11">The sequence shown here is derived from an EMBL/GenBank/DDBJ whole genome shotgun (WGS) entry which is preliminary data.</text>
</comment>
<dbReference type="InterPro" id="IPR000550">
    <property type="entry name" value="Hppk"/>
</dbReference>
<comment type="similarity">
    <text evidence="3">In the N-terminal section; belongs to the DHNA family.</text>
</comment>
<keyword evidence="8 9" id="KW-0289">Folate biosynthesis</keyword>
<feature type="domain" description="7,8-dihydro-6-hydroxymethylpterin-pyrophosphokinase" evidence="10">
    <location>
        <begin position="214"/>
        <end position="225"/>
    </location>
</feature>